<feature type="region of interest" description="Disordered" evidence="10">
    <location>
        <begin position="798"/>
        <end position="817"/>
    </location>
</feature>
<dbReference type="GO" id="GO:0000166">
    <property type="term" value="F:nucleotide binding"/>
    <property type="evidence" value="ECO:0007669"/>
    <property type="project" value="InterPro"/>
</dbReference>
<evidence type="ECO:0000256" key="2">
    <source>
        <dbReference type="ARBA" id="ARBA00022552"/>
    </source>
</evidence>
<dbReference type="GO" id="GO:0000175">
    <property type="term" value="F:3'-5'-RNA exonuclease activity"/>
    <property type="evidence" value="ECO:0007669"/>
    <property type="project" value="InterPro"/>
</dbReference>
<feature type="region of interest" description="Disordered" evidence="10">
    <location>
        <begin position="684"/>
        <end position="736"/>
    </location>
</feature>
<dbReference type="Pfam" id="PF01612">
    <property type="entry name" value="DNA_pol_A_exo1"/>
    <property type="match status" value="1"/>
</dbReference>
<dbReference type="SUPFAM" id="SSF53098">
    <property type="entry name" value="Ribonuclease H-like"/>
    <property type="match status" value="1"/>
</dbReference>
<dbReference type="PROSITE" id="PS50967">
    <property type="entry name" value="HRDC"/>
    <property type="match status" value="1"/>
</dbReference>
<dbReference type="InterPro" id="IPR036397">
    <property type="entry name" value="RNaseH_sf"/>
</dbReference>
<feature type="domain" description="HRDC" evidence="11">
    <location>
        <begin position="460"/>
        <end position="540"/>
    </location>
</feature>
<dbReference type="GO" id="GO:0071036">
    <property type="term" value="P:nuclear polyadenylation-dependent snoRNA catabolic process"/>
    <property type="evidence" value="ECO:0007669"/>
    <property type="project" value="TreeGrafter"/>
</dbReference>
<dbReference type="PANTHER" id="PTHR12124:SF47">
    <property type="entry name" value="EXOSOME COMPONENT 10"/>
    <property type="match status" value="1"/>
</dbReference>
<dbReference type="InterPro" id="IPR002121">
    <property type="entry name" value="HRDC_dom"/>
</dbReference>
<dbReference type="InterPro" id="IPR045092">
    <property type="entry name" value="Rrp6-like"/>
</dbReference>
<evidence type="ECO:0000256" key="1">
    <source>
        <dbReference type="ARBA" id="ARBA00004123"/>
    </source>
</evidence>
<dbReference type="InterPro" id="IPR044876">
    <property type="entry name" value="HRDC_dom_sf"/>
</dbReference>
<feature type="compositionally biased region" description="Low complexity" evidence="10">
    <location>
        <begin position="829"/>
        <end position="839"/>
    </location>
</feature>
<keyword evidence="2" id="KW-0698">rRNA processing</keyword>
<dbReference type="FunFam" id="3.30.420.10:FF:000059">
    <property type="entry name" value="Exosome complex exonuclease Rrp6"/>
    <property type="match status" value="1"/>
</dbReference>
<dbReference type="InterPro" id="IPR012337">
    <property type="entry name" value="RNaseH-like_sf"/>
</dbReference>
<evidence type="ECO:0000256" key="7">
    <source>
        <dbReference type="ARBA" id="ARBA00023242"/>
    </source>
</evidence>
<feature type="region of interest" description="Disordered" evidence="10">
    <location>
        <begin position="827"/>
        <end position="871"/>
    </location>
</feature>
<evidence type="ECO:0000256" key="8">
    <source>
        <dbReference type="ARBA" id="ARBA00043957"/>
    </source>
</evidence>
<dbReference type="CDD" id="cd06147">
    <property type="entry name" value="Rrp6p_like_exo"/>
    <property type="match status" value="1"/>
</dbReference>
<dbReference type="GO" id="GO:0071038">
    <property type="term" value="P:TRAMP-dependent tRNA surveillance pathway"/>
    <property type="evidence" value="ECO:0007669"/>
    <property type="project" value="TreeGrafter"/>
</dbReference>
<feature type="compositionally biased region" description="Basic residues" evidence="10">
    <location>
        <begin position="798"/>
        <end position="813"/>
    </location>
</feature>
<organism evidence="12">
    <name type="scientific">Rhodnius neglectus</name>
    <dbReference type="NCBI Taxonomy" id="72488"/>
    <lineage>
        <taxon>Eukaryota</taxon>
        <taxon>Metazoa</taxon>
        <taxon>Ecdysozoa</taxon>
        <taxon>Arthropoda</taxon>
        <taxon>Hexapoda</taxon>
        <taxon>Insecta</taxon>
        <taxon>Pterygota</taxon>
        <taxon>Neoptera</taxon>
        <taxon>Paraneoptera</taxon>
        <taxon>Hemiptera</taxon>
        <taxon>Heteroptera</taxon>
        <taxon>Panheteroptera</taxon>
        <taxon>Cimicomorpha</taxon>
        <taxon>Reduviidae</taxon>
        <taxon>Triatominae</taxon>
        <taxon>Rhodnius</taxon>
    </lineage>
</organism>
<protein>
    <recommendedName>
        <fullName evidence="9">Exosome complex component 10 homolog</fullName>
    </recommendedName>
</protein>
<accession>A0A0P4VP83</accession>
<evidence type="ECO:0000256" key="5">
    <source>
        <dbReference type="ARBA" id="ARBA00022835"/>
    </source>
</evidence>
<keyword evidence="3" id="KW-0540">Nuclease</keyword>
<dbReference type="EMBL" id="GDKW01003634">
    <property type="protein sequence ID" value="JAI52961.1"/>
    <property type="molecule type" value="mRNA"/>
</dbReference>
<comment type="similarity">
    <text evidence="8">Belongs to the exosome component 10/RRP6 family.</text>
</comment>
<dbReference type="GO" id="GO:0003727">
    <property type="term" value="F:single-stranded RNA binding"/>
    <property type="evidence" value="ECO:0007669"/>
    <property type="project" value="TreeGrafter"/>
</dbReference>
<dbReference type="InterPro" id="IPR010997">
    <property type="entry name" value="HRDC-like_sf"/>
</dbReference>
<dbReference type="GO" id="GO:0000176">
    <property type="term" value="C:nuclear exosome (RNase complex)"/>
    <property type="evidence" value="ECO:0007669"/>
    <property type="project" value="InterPro"/>
</dbReference>
<dbReference type="GO" id="GO:0071040">
    <property type="term" value="P:nuclear polyadenylation-dependent antisense transcript catabolic process"/>
    <property type="evidence" value="ECO:0007669"/>
    <property type="project" value="TreeGrafter"/>
</dbReference>
<evidence type="ECO:0000256" key="9">
    <source>
        <dbReference type="ARBA" id="ARBA00070365"/>
    </source>
</evidence>
<evidence type="ECO:0000256" key="10">
    <source>
        <dbReference type="SAM" id="MobiDB-lite"/>
    </source>
</evidence>
<evidence type="ECO:0000256" key="4">
    <source>
        <dbReference type="ARBA" id="ARBA00022801"/>
    </source>
</evidence>
<feature type="compositionally biased region" description="Basic residues" evidence="10">
    <location>
        <begin position="847"/>
        <end position="871"/>
    </location>
</feature>
<dbReference type="InterPro" id="IPR002562">
    <property type="entry name" value="3'-5'_exonuclease_dom"/>
</dbReference>
<keyword evidence="5" id="KW-0271">Exosome</keyword>
<sequence length="871" mass="101089">DDILPGCSSFEDFIQTAYPFLMNCVKWSNCFPADKQYSSYATIPEFKNTMKEQELELQNIIQKLLHYCGSKRSIAAQCPDDKFDLIIDMNDILLERVSKNLHEMDGTGRNPIALGNDFGEAFTPAKNICESWNKKQFFNSSSNYKELPVATLSRRNEQNSQSKIPKPQIQFKEKIDNSNETWVPKIKEKPNALKPLSILLTRDEKDNECFTHPYGYELELFRVEESRLQSISKAQLPGSIEKTPLVVIEAESQIDGLLEELLQQKEISVDLEHHSYRSFMGITCLLQISTREKDYIIDTLCLRHILYKLNEVFTKPSILKIFHSGDSDIEWLQRDLGLYVVNMFDTYQAAKVLSYPKLGLSYLLKKFCNVESNKKFQLYDWRIRPLPEAAKNYARTDTHYLIYIYEMMNNELLSRAGGFNNLLNVVYQRSTETCKRIYHKPLLTEDSYMTLYRKSKRLFDSRQLYALKEIYKWRDRMAREEDESPGYILSNHMMMQICQTLPREMQGILACCNPIPPSVRQHLITLHNIVLKAKDQPLIMPLVEESAKPSSQFSASRDFDIEAKISTYIHDNSGLEFRDDYPTLLGQQKHHEEQSEDHGLKQDIISMSLPKLSLIVNTIDEFVDLDKNGSSEQYDADVEEVTNIIEKVKFMTPYQRYKQVLPYSRKLEEEEREKQRIEEERIQQRLLQTQYSIPPPSDLPENEETQESPEDTQEKENILKRPIEAKAEPLSADNPGKKRRMLQKFDVCEPNDDRVKSSNALLQVVKKEPVENAPPVVVGSENEGSVGVVGGEVSVVAKRQKPNHPSRHQRKHQYFTPYDYKKVDFGKFQSSTSQSSKSTAPTDSKFKPKMKRNKAFQGRHHYSNRKTGRKM</sequence>
<feature type="compositionally biased region" description="Basic and acidic residues" evidence="10">
    <location>
        <begin position="712"/>
        <end position="727"/>
    </location>
</feature>
<evidence type="ECO:0000256" key="6">
    <source>
        <dbReference type="ARBA" id="ARBA00022839"/>
    </source>
</evidence>
<dbReference type="SMART" id="SM00474">
    <property type="entry name" value="35EXOc"/>
    <property type="match status" value="1"/>
</dbReference>
<comment type="subcellular location">
    <subcellularLocation>
        <location evidence="1">Nucleus</location>
    </subcellularLocation>
</comment>
<dbReference type="AlphaFoldDB" id="A0A0P4VP83"/>
<dbReference type="InterPro" id="IPR012588">
    <property type="entry name" value="Exosome-assoc_fac_Rrp6_N"/>
</dbReference>
<evidence type="ECO:0000313" key="12">
    <source>
        <dbReference type="EMBL" id="JAI52961.1"/>
    </source>
</evidence>
<dbReference type="Gene3D" id="1.10.150.80">
    <property type="entry name" value="HRDC domain"/>
    <property type="match status" value="1"/>
</dbReference>
<dbReference type="SMART" id="SM00341">
    <property type="entry name" value="HRDC"/>
    <property type="match status" value="1"/>
</dbReference>
<dbReference type="GO" id="GO:0071044">
    <property type="term" value="P:histone mRNA catabolic process"/>
    <property type="evidence" value="ECO:0007669"/>
    <property type="project" value="TreeGrafter"/>
</dbReference>
<dbReference type="SUPFAM" id="SSF47819">
    <property type="entry name" value="HRDC-like"/>
    <property type="match status" value="1"/>
</dbReference>
<dbReference type="Pfam" id="PF08066">
    <property type="entry name" value="PMC2NT"/>
    <property type="match status" value="1"/>
</dbReference>
<reference evidence="12" key="1">
    <citation type="journal article" date="2016" name="PLoS Negl. Trop. Dis.">
        <title>A Deep Insight into the Sialome of Rhodnius neglectus, a Vector of Chagas Disease.</title>
        <authorList>
            <person name="Santiago P.B."/>
            <person name="Assumpcao T.C."/>
            <person name="Araujo C.N."/>
            <person name="Bastos I.M."/>
            <person name="Neves D."/>
            <person name="Silva I.G."/>
            <person name="Charneau S."/>
            <person name="Queiroz R.M."/>
            <person name="Raiol T."/>
            <person name="Oliveira J.V."/>
            <person name="Sousa M.V."/>
            <person name="Calvo E."/>
            <person name="Ribeiro J.M."/>
            <person name="Santana J.M."/>
        </authorList>
    </citation>
    <scope>NUCLEOTIDE SEQUENCE</scope>
    <source>
        <tissue evidence="12">Salivary glands</tissue>
    </source>
</reference>
<feature type="non-terminal residue" evidence="12">
    <location>
        <position position="1"/>
    </location>
</feature>
<dbReference type="Gene3D" id="3.30.420.10">
    <property type="entry name" value="Ribonuclease H-like superfamily/Ribonuclease H"/>
    <property type="match status" value="1"/>
</dbReference>
<evidence type="ECO:0000256" key="3">
    <source>
        <dbReference type="ARBA" id="ARBA00022722"/>
    </source>
</evidence>
<feature type="compositionally biased region" description="Acidic residues" evidence="10">
    <location>
        <begin position="700"/>
        <end position="711"/>
    </location>
</feature>
<dbReference type="GO" id="GO:0071035">
    <property type="term" value="P:nuclear polyadenylation-dependent rRNA catabolic process"/>
    <property type="evidence" value="ECO:0007669"/>
    <property type="project" value="TreeGrafter"/>
</dbReference>
<dbReference type="Pfam" id="PF00570">
    <property type="entry name" value="HRDC"/>
    <property type="match status" value="1"/>
</dbReference>
<dbReference type="GO" id="GO:0000467">
    <property type="term" value="P:exonucleolytic trimming to generate mature 3'-end of 5.8S rRNA from tricistronic rRNA transcript (SSU-rRNA, 5.8S rRNA, LSU-rRNA)"/>
    <property type="evidence" value="ECO:0007669"/>
    <property type="project" value="InterPro"/>
</dbReference>
<dbReference type="FunFam" id="1.10.150.80:FF:000001">
    <property type="entry name" value="Putative exosome component 10"/>
    <property type="match status" value="1"/>
</dbReference>
<keyword evidence="4" id="KW-0378">Hydrolase</keyword>
<dbReference type="InterPro" id="IPR049559">
    <property type="entry name" value="Rrp6p-like_exo"/>
</dbReference>
<dbReference type="GO" id="GO:0005730">
    <property type="term" value="C:nucleolus"/>
    <property type="evidence" value="ECO:0007669"/>
    <property type="project" value="TreeGrafter"/>
</dbReference>
<evidence type="ECO:0000259" key="11">
    <source>
        <dbReference type="PROSITE" id="PS50967"/>
    </source>
</evidence>
<dbReference type="GO" id="GO:0071051">
    <property type="term" value="P:poly(A)-dependent snoRNA 3'-end processing"/>
    <property type="evidence" value="ECO:0007669"/>
    <property type="project" value="TreeGrafter"/>
</dbReference>
<dbReference type="PANTHER" id="PTHR12124">
    <property type="entry name" value="POLYMYOSITIS/SCLERODERMA AUTOANTIGEN-RELATED"/>
    <property type="match status" value="1"/>
</dbReference>
<dbReference type="GO" id="GO:0071037">
    <property type="term" value="P:nuclear polyadenylation-dependent snRNA catabolic process"/>
    <property type="evidence" value="ECO:0007669"/>
    <property type="project" value="TreeGrafter"/>
</dbReference>
<keyword evidence="7" id="KW-0539">Nucleus</keyword>
<proteinExistence type="evidence at transcript level"/>
<name>A0A0P4VP83_9HEMI</name>
<keyword evidence="6" id="KW-0269">Exonuclease</keyword>
<dbReference type="GO" id="GO:0071039">
    <property type="term" value="P:nuclear polyadenylation-dependent CUT catabolic process"/>
    <property type="evidence" value="ECO:0007669"/>
    <property type="project" value="TreeGrafter"/>
</dbReference>